<keyword evidence="6" id="KW-1185">Reference proteome</keyword>
<name>A0A0N0PC72_PAPMA</name>
<evidence type="ECO:0000259" key="4">
    <source>
        <dbReference type="Pfam" id="PF04500"/>
    </source>
</evidence>
<organism evidence="5 6">
    <name type="scientific">Papilio machaon</name>
    <name type="common">Old World swallowtail butterfly</name>
    <dbReference type="NCBI Taxonomy" id="76193"/>
    <lineage>
        <taxon>Eukaryota</taxon>
        <taxon>Metazoa</taxon>
        <taxon>Ecdysozoa</taxon>
        <taxon>Arthropoda</taxon>
        <taxon>Hexapoda</taxon>
        <taxon>Insecta</taxon>
        <taxon>Pterygota</taxon>
        <taxon>Neoptera</taxon>
        <taxon>Endopterygota</taxon>
        <taxon>Lepidoptera</taxon>
        <taxon>Glossata</taxon>
        <taxon>Ditrysia</taxon>
        <taxon>Papilionoidea</taxon>
        <taxon>Papilionidae</taxon>
        <taxon>Papilioninae</taxon>
        <taxon>Papilio</taxon>
    </lineage>
</organism>
<reference evidence="5 6" key="1">
    <citation type="journal article" date="2015" name="Nat. Commun.">
        <title>Outbred genome sequencing and CRISPR/Cas9 gene editing in butterflies.</title>
        <authorList>
            <person name="Li X."/>
            <person name="Fan D."/>
            <person name="Zhang W."/>
            <person name="Liu G."/>
            <person name="Zhang L."/>
            <person name="Zhao L."/>
            <person name="Fang X."/>
            <person name="Chen L."/>
            <person name="Dong Y."/>
            <person name="Chen Y."/>
            <person name="Ding Y."/>
            <person name="Zhao R."/>
            <person name="Feng M."/>
            <person name="Zhu Y."/>
            <person name="Feng Y."/>
            <person name="Jiang X."/>
            <person name="Zhu D."/>
            <person name="Xiang H."/>
            <person name="Feng X."/>
            <person name="Li S."/>
            <person name="Wang J."/>
            <person name="Zhang G."/>
            <person name="Kronforst M.R."/>
            <person name="Wang W."/>
        </authorList>
    </citation>
    <scope>NUCLEOTIDE SEQUENCE [LARGE SCALE GENOMIC DNA]</scope>
    <source>
        <strain evidence="5">Ya'a_city_454_Pm</strain>
        <tissue evidence="5">Whole body</tissue>
    </source>
</reference>
<keyword evidence="1" id="KW-0479">Metal-binding</keyword>
<protein>
    <recommendedName>
        <fullName evidence="4">FLYWCH-type domain-containing protein</fullName>
    </recommendedName>
</protein>
<keyword evidence="2" id="KW-0863">Zinc-finger</keyword>
<proteinExistence type="predicted"/>
<dbReference type="AlphaFoldDB" id="A0A0N0PC72"/>
<dbReference type="Gene3D" id="2.20.25.240">
    <property type="match status" value="1"/>
</dbReference>
<dbReference type="InterPro" id="IPR007588">
    <property type="entry name" value="Znf_FLYWCH"/>
</dbReference>
<evidence type="ECO:0000256" key="1">
    <source>
        <dbReference type="ARBA" id="ARBA00022723"/>
    </source>
</evidence>
<dbReference type="GO" id="GO:0008270">
    <property type="term" value="F:zinc ion binding"/>
    <property type="evidence" value="ECO:0007669"/>
    <property type="project" value="UniProtKB-KW"/>
</dbReference>
<sequence length="109" mass="12977">MGGHWYRLDGCYRGKRRWKCARGCAARIHTVGKRLVFSDLRHRLQVVYNNKGYPKLALNGYYYRPHNAYRNQPKVLWYCAARNKYQCPARLRTINREVVAVMGLHNHVR</sequence>
<evidence type="ECO:0000313" key="5">
    <source>
        <dbReference type="EMBL" id="KPJ13077.1"/>
    </source>
</evidence>
<dbReference type="Pfam" id="PF04500">
    <property type="entry name" value="FLYWCH"/>
    <property type="match status" value="2"/>
</dbReference>
<feature type="domain" description="FLYWCH-type" evidence="4">
    <location>
        <begin position="2"/>
        <end position="39"/>
    </location>
</feature>
<feature type="domain" description="FLYWCH-type" evidence="4">
    <location>
        <begin position="48"/>
        <end position="107"/>
    </location>
</feature>
<dbReference type="InParanoid" id="A0A0N0PC72"/>
<accession>A0A0N0PC72</accession>
<dbReference type="EMBL" id="KQ460650">
    <property type="protein sequence ID" value="KPJ13077.1"/>
    <property type="molecule type" value="Genomic_DNA"/>
</dbReference>
<evidence type="ECO:0000256" key="2">
    <source>
        <dbReference type="ARBA" id="ARBA00022771"/>
    </source>
</evidence>
<dbReference type="Proteomes" id="UP000053240">
    <property type="component" value="Unassembled WGS sequence"/>
</dbReference>
<keyword evidence="3" id="KW-0862">Zinc</keyword>
<gene>
    <name evidence="5" type="ORF">RR48_05186</name>
</gene>
<evidence type="ECO:0000313" key="6">
    <source>
        <dbReference type="Proteomes" id="UP000053240"/>
    </source>
</evidence>
<evidence type="ECO:0000256" key="3">
    <source>
        <dbReference type="ARBA" id="ARBA00022833"/>
    </source>
</evidence>